<dbReference type="Proteomes" id="UP001249851">
    <property type="component" value="Unassembled WGS sequence"/>
</dbReference>
<dbReference type="SUPFAM" id="SSF57756">
    <property type="entry name" value="Retrovirus zinc finger-like domains"/>
    <property type="match status" value="1"/>
</dbReference>
<dbReference type="AlphaFoldDB" id="A0AAD9QCJ6"/>
<keyword evidence="1" id="KW-0479">Metal-binding</keyword>
<evidence type="ECO:0000259" key="3">
    <source>
        <dbReference type="PROSITE" id="PS50158"/>
    </source>
</evidence>
<gene>
    <name evidence="4" type="ORF">P5673_019003</name>
</gene>
<reference evidence="4" key="1">
    <citation type="journal article" date="2023" name="G3 (Bethesda)">
        <title>Whole genome assembly and annotation of the endangered Caribbean coral Acropora cervicornis.</title>
        <authorList>
            <person name="Selwyn J.D."/>
            <person name="Vollmer S.V."/>
        </authorList>
    </citation>
    <scope>NUCLEOTIDE SEQUENCE</scope>
    <source>
        <strain evidence="4">K2</strain>
    </source>
</reference>
<keyword evidence="1" id="KW-0863">Zinc-finger</keyword>
<dbReference type="PROSITE" id="PS50158">
    <property type="entry name" value="ZF_CCHC"/>
    <property type="match status" value="1"/>
</dbReference>
<protein>
    <recommendedName>
        <fullName evidence="3">CCHC-type domain-containing protein</fullName>
    </recommendedName>
</protein>
<keyword evidence="1" id="KW-0862">Zinc</keyword>
<dbReference type="GO" id="GO:0008270">
    <property type="term" value="F:zinc ion binding"/>
    <property type="evidence" value="ECO:0007669"/>
    <property type="project" value="UniProtKB-KW"/>
</dbReference>
<dbReference type="Gene3D" id="4.10.60.10">
    <property type="entry name" value="Zinc finger, CCHC-type"/>
    <property type="match status" value="1"/>
</dbReference>
<dbReference type="InterPro" id="IPR036875">
    <property type="entry name" value="Znf_CCHC_sf"/>
</dbReference>
<dbReference type="SMART" id="SM00343">
    <property type="entry name" value="ZnF_C2HC"/>
    <property type="match status" value="2"/>
</dbReference>
<sequence>MADRKSRSVTFRGTFNISVGAMKTAIENITSQEITVFQSLGNEEVLVELTSRNAAELLFEEGFDINEFHVCCHPPHGYFTNVSIMGLRSYVEDAQVLEALASYGEIKSDILRLKYRKDHELAGIENGNRLVKMQPICSECHEEGHVRRKCPESECRVCKTKGHMSFDCTQRNVNSDAETDPTLTPEKTTVENELDNDGDDKMQDNIRENTQEVLQENTQDSLRDNMDYGDTIPGQKRPHSTDSEDNVKTPLRRQKCKPVPNLSAAKKREKPSTKDQPTSK</sequence>
<evidence type="ECO:0000313" key="5">
    <source>
        <dbReference type="Proteomes" id="UP001249851"/>
    </source>
</evidence>
<dbReference type="Pfam" id="PF00098">
    <property type="entry name" value="zf-CCHC"/>
    <property type="match status" value="1"/>
</dbReference>
<feature type="domain" description="CCHC-type" evidence="3">
    <location>
        <begin position="137"/>
        <end position="152"/>
    </location>
</feature>
<name>A0AAD9QCJ6_ACRCE</name>
<keyword evidence="5" id="KW-1185">Reference proteome</keyword>
<dbReference type="GO" id="GO:0003676">
    <property type="term" value="F:nucleic acid binding"/>
    <property type="evidence" value="ECO:0007669"/>
    <property type="project" value="InterPro"/>
</dbReference>
<evidence type="ECO:0000256" key="1">
    <source>
        <dbReference type="PROSITE-ProRule" id="PRU00047"/>
    </source>
</evidence>
<proteinExistence type="predicted"/>
<feature type="region of interest" description="Disordered" evidence="2">
    <location>
        <begin position="172"/>
        <end position="203"/>
    </location>
</feature>
<reference evidence="4" key="2">
    <citation type="journal article" date="2023" name="Science">
        <title>Genomic signatures of disease resistance in endangered staghorn corals.</title>
        <authorList>
            <person name="Vollmer S.V."/>
            <person name="Selwyn J.D."/>
            <person name="Despard B.A."/>
            <person name="Roesel C.L."/>
        </authorList>
    </citation>
    <scope>NUCLEOTIDE SEQUENCE</scope>
    <source>
        <strain evidence="4">K2</strain>
    </source>
</reference>
<evidence type="ECO:0000256" key="2">
    <source>
        <dbReference type="SAM" id="MobiDB-lite"/>
    </source>
</evidence>
<evidence type="ECO:0000313" key="4">
    <source>
        <dbReference type="EMBL" id="KAK2558788.1"/>
    </source>
</evidence>
<accession>A0AAD9QCJ6</accession>
<comment type="caution">
    <text evidence="4">The sequence shown here is derived from an EMBL/GenBank/DDBJ whole genome shotgun (WGS) entry which is preliminary data.</text>
</comment>
<feature type="region of interest" description="Disordered" evidence="2">
    <location>
        <begin position="216"/>
        <end position="280"/>
    </location>
</feature>
<feature type="compositionally biased region" description="Polar residues" evidence="2">
    <location>
        <begin position="172"/>
        <end position="187"/>
    </location>
</feature>
<organism evidence="4 5">
    <name type="scientific">Acropora cervicornis</name>
    <name type="common">Staghorn coral</name>
    <dbReference type="NCBI Taxonomy" id="6130"/>
    <lineage>
        <taxon>Eukaryota</taxon>
        <taxon>Metazoa</taxon>
        <taxon>Cnidaria</taxon>
        <taxon>Anthozoa</taxon>
        <taxon>Hexacorallia</taxon>
        <taxon>Scleractinia</taxon>
        <taxon>Astrocoeniina</taxon>
        <taxon>Acroporidae</taxon>
        <taxon>Acropora</taxon>
    </lineage>
</organism>
<dbReference type="EMBL" id="JARQWQ010000043">
    <property type="protein sequence ID" value="KAK2558788.1"/>
    <property type="molecule type" value="Genomic_DNA"/>
</dbReference>
<dbReference type="InterPro" id="IPR001878">
    <property type="entry name" value="Znf_CCHC"/>
</dbReference>